<name>A0A1X2EIZ1_9MYCO</name>
<gene>
    <name evidence="1" type="ORF">AWC30_11910</name>
</gene>
<dbReference type="AlphaFoldDB" id="A0A1X2EIZ1"/>
<keyword evidence="2" id="KW-1185">Reference proteome</keyword>
<dbReference type="STRING" id="1798.AWC30_11910"/>
<accession>A0A1X2EIZ1</accession>
<comment type="caution">
    <text evidence="1">The sequence shown here is derived from an EMBL/GenBank/DDBJ whole genome shotgun (WGS) entry which is preliminary data.</text>
</comment>
<proteinExistence type="predicted"/>
<evidence type="ECO:0000313" key="2">
    <source>
        <dbReference type="Proteomes" id="UP000193090"/>
    </source>
</evidence>
<dbReference type="EMBL" id="LQPZ01000029">
    <property type="protein sequence ID" value="ORX03211.1"/>
    <property type="molecule type" value="Genomic_DNA"/>
</dbReference>
<evidence type="ECO:0000313" key="1">
    <source>
        <dbReference type="EMBL" id="ORX03211.1"/>
    </source>
</evidence>
<reference evidence="1 2" key="1">
    <citation type="submission" date="2016-01" db="EMBL/GenBank/DDBJ databases">
        <title>The new phylogeny of the genus Mycobacterium.</title>
        <authorList>
            <person name="Tarcisio F."/>
            <person name="Conor M."/>
            <person name="Antonella G."/>
            <person name="Elisabetta G."/>
            <person name="Giulia F.S."/>
            <person name="Sara T."/>
            <person name="Anna F."/>
            <person name="Clotilde B."/>
            <person name="Roberto B."/>
            <person name="Veronica D.S."/>
            <person name="Fabio R."/>
            <person name="Monica P."/>
            <person name="Olivier J."/>
            <person name="Enrico T."/>
            <person name="Nicola S."/>
        </authorList>
    </citation>
    <scope>NUCLEOTIDE SEQUENCE [LARGE SCALE GENOMIC DNA]</scope>
    <source>
        <strain evidence="1 2">DSM 44153</strain>
    </source>
</reference>
<evidence type="ECO:0008006" key="3">
    <source>
        <dbReference type="Google" id="ProtNLM"/>
    </source>
</evidence>
<dbReference type="Proteomes" id="UP000193090">
    <property type="component" value="Unassembled WGS sequence"/>
</dbReference>
<protein>
    <recommendedName>
        <fullName evidence="3">PE-PGRS family protein</fullName>
    </recommendedName>
</protein>
<sequence>MPAIELTAGLGDVSDLLGGLGFGLLNAGSFGDPTNPIEVYPALLTNSFENVMKIGGTWLDRPFPIAQAVAANQIHYLTEAFEHPESILGVPGAMFSNAQSVFGDLTTIAPKLTIDSPLLDNVGALVAAIKTILGINIFNPEAWAALSDALQNFQGSDVLDVFVKLPPAMVMGLASIGPLVNAMAAFDVSSDAFGDALNAGDLSGFLTAFGTLIAAPGFVGDGMLNGQWGLDLLGHDLPLLNGLLVPQTSFDFSVGDLSIIGLGNILNLEVGPFSGLADGFVNYLPAVVADALGGHSLFGADNVLGELPLLGSLFDVGNFADLSEILSGLGVAGLGAGLPLELLNGFDPMMLLGLLPF</sequence>
<organism evidence="1 2">
    <name type="scientific">Mycolicibacillus trivialis</name>
    <dbReference type="NCBI Taxonomy" id="1798"/>
    <lineage>
        <taxon>Bacteria</taxon>
        <taxon>Bacillati</taxon>
        <taxon>Actinomycetota</taxon>
        <taxon>Actinomycetes</taxon>
        <taxon>Mycobacteriales</taxon>
        <taxon>Mycobacteriaceae</taxon>
        <taxon>Mycolicibacillus</taxon>
    </lineage>
</organism>